<evidence type="ECO:0000313" key="2">
    <source>
        <dbReference type="EMBL" id="MDQ0291882.1"/>
    </source>
</evidence>
<dbReference type="InterPro" id="IPR002110">
    <property type="entry name" value="Ankyrin_rpt"/>
</dbReference>
<dbReference type="PANTHER" id="PTHR44207">
    <property type="entry name" value="SURFACE ANTIGEN BSPA-LIKE-RELATED"/>
    <property type="match status" value="1"/>
</dbReference>
<gene>
    <name evidence="2" type="ORF">J3R75_003989</name>
</gene>
<comment type="caution">
    <text evidence="2">The sequence shown here is derived from an EMBL/GenBank/DDBJ whole genome shotgun (WGS) entry which is preliminary data.</text>
</comment>
<keyword evidence="3" id="KW-1185">Reference proteome</keyword>
<dbReference type="AlphaFoldDB" id="A0AAE4ARW1"/>
<dbReference type="PROSITE" id="PS50088">
    <property type="entry name" value="ANK_REPEAT"/>
    <property type="match status" value="1"/>
</dbReference>
<protein>
    <recommendedName>
        <fullName evidence="4">Ankyrin repeat protein</fullName>
    </recommendedName>
</protein>
<dbReference type="RefSeq" id="WP_307265284.1">
    <property type="nucleotide sequence ID" value="NZ_JAUSVL010000001.1"/>
</dbReference>
<name>A0AAE4ARW1_9BACT</name>
<feature type="repeat" description="ANK" evidence="1">
    <location>
        <begin position="199"/>
        <end position="231"/>
    </location>
</feature>
<dbReference type="EMBL" id="JAUSVL010000001">
    <property type="protein sequence ID" value="MDQ0291882.1"/>
    <property type="molecule type" value="Genomic_DNA"/>
</dbReference>
<reference evidence="2" key="1">
    <citation type="submission" date="2023-07" db="EMBL/GenBank/DDBJ databases">
        <title>Genomic Encyclopedia of Type Strains, Phase IV (KMG-IV): sequencing the most valuable type-strain genomes for metagenomic binning, comparative biology and taxonomic classification.</title>
        <authorList>
            <person name="Goeker M."/>
        </authorList>
    </citation>
    <scope>NUCLEOTIDE SEQUENCE</scope>
    <source>
        <strain evidence="2">DSM 24202</strain>
    </source>
</reference>
<dbReference type="Pfam" id="PF12796">
    <property type="entry name" value="Ank_2"/>
    <property type="match status" value="2"/>
</dbReference>
<proteinExistence type="predicted"/>
<accession>A0AAE4ARW1</accession>
<evidence type="ECO:0000313" key="3">
    <source>
        <dbReference type="Proteomes" id="UP001238163"/>
    </source>
</evidence>
<dbReference type="SMART" id="SM00248">
    <property type="entry name" value="ANK"/>
    <property type="match status" value="4"/>
</dbReference>
<dbReference type="Proteomes" id="UP001238163">
    <property type="component" value="Unassembled WGS sequence"/>
</dbReference>
<evidence type="ECO:0008006" key="4">
    <source>
        <dbReference type="Google" id="ProtNLM"/>
    </source>
</evidence>
<dbReference type="PROSITE" id="PS50297">
    <property type="entry name" value="ANK_REP_REGION"/>
    <property type="match status" value="1"/>
</dbReference>
<evidence type="ECO:0000256" key="1">
    <source>
        <dbReference type="PROSITE-ProRule" id="PRU00023"/>
    </source>
</evidence>
<sequence length="273" mass="30910">MARSYITIQSESDVEDFFIPKNLSPSELQQLILWKKAIDYGDLKQAKKLYSWMDTDYSESLQLAIFWHIFCRCKMDFLRFCIESCHFNANLFNADGSSTLHIAADNGWLEGVRYLVEECHCDPNAKDCRGNIPLHGAIYDGDLPTVRYFIETCQCNPEAMENGDSTALITASDAHLADMDIMEYLVEVCHVDVNARKKGGYPALFYAANSGQDDKVQYLCEHGANVNVKNDQGVSMLRALYSRYDELDADIGDGVTHEILYYLRGQGAVDYPE</sequence>
<organism evidence="2 3">
    <name type="scientific">Oligosphaera ethanolica</name>
    <dbReference type="NCBI Taxonomy" id="760260"/>
    <lineage>
        <taxon>Bacteria</taxon>
        <taxon>Pseudomonadati</taxon>
        <taxon>Lentisphaerota</taxon>
        <taxon>Oligosphaeria</taxon>
        <taxon>Oligosphaerales</taxon>
        <taxon>Oligosphaeraceae</taxon>
        <taxon>Oligosphaera</taxon>
    </lineage>
</organism>
<dbReference type="InterPro" id="IPR036770">
    <property type="entry name" value="Ankyrin_rpt-contain_sf"/>
</dbReference>
<keyword evidence="1" id="KW-0040">ANK repeat</keyword>
<dbReference type="SUPFAM" id="SSF48403">
    <property type="entry name" value="Ankyrin repeat"/>
    <property type="match status" value="1"/>
</dbReference>
<dbReference type="Gene3D" id="1.25.40.20">
    <property type="entry name" value="Ankyrin repeat-containing domain"/>
    <property type="match status" value="2"/>
</dbReference>